<feature type="compositionally biased region" description="Basic and acidic residues" evidence="1">
    <location>
        <begin position="71"/>
        <end position="84"/>
    </location>
</feature>
<accession>A0ABT8S1E0</accession>
<proteinExistence type="predicted"/>
<keyword evidence="3" id="KW-1185">Reference proteome</keyword>
<evidence type="ECO:0000256" key="1">
    <source>
        <dbReference type="SAM" id="MobiDB-lite"/>
    </source>
</evidence>
<name>A0ABT8S1E0_9BURK</name>
<feature type="region of interest" description="Disordered" evidence="1">
    <location>
        <begin position="45"/>
        <end position="85"/>
    </location>
</feature>
<evidence type="ECO:0000313" key="3">
    <source>
        <dbReference type="Proteomes" id="UP001169027"/>
    </source>
</evidence>
<organism evidence="2 3">
    <name type="scientific">Variovorax ginsengisoli</name>
    <dbReference type="NCBI Taxonomy" id="363844"/>
    <lineage>
        <taxon>Bacteria</taxon>
        <taxon>Pseudomonadati</taxon>
        <taxon>Pseudomonadota</taxon>
        <taxon>Betaproteobacteria</taxon>
        <taxon>Burkholderiales</taxon>
        <taxon>Comamonadaceae</taxon>
        <taxon>Variovorax</taxon>
    </lineage>
</organism>
<reference evidence="2" key="1">
    <citation type="submission" date="2023-06" db="EMBL/GenBank/DDBJ databases">
        <authorList>
            <person name="Jiang Y."/>
            <person name="Liu Q."/>
        </authorList>
    </citation>
    <scope>NUCLEOTIDE SEQUENCE</scope>
    <source>
        <strain evidence="2">CGMCC 1.12090</strain>
    </source>
</reference>
<dbReference type="Proteomes" id="UP001169027">
    <property type="component" value="Unassembled WGS sequence"/>
</dbReference>
<gene>
    <name evidence="2" type="ORF">Q2T77_10110</name>
</gene>
<dbReference type="RefSeq" id="WP_301807624.1">
    <property type="nucleotide sequence ID" value="NZ_JAUJZH010000006.1"/>
</dbReference>
<evidence type="ECO:0000313" key="2">
    <source>
        <dbReference type="EMBL" id="MDO1532640.1"/>
    </source>
</evidence>
<dbReference type="EMBL" id="JAUKVY010000006">
    <property type="protein sequence ID" value="MDO1532640.1"/>
    <property type="molecule type" value="Genomic_DNA"/>
</dbReference>
<protein>
    <submittedName>
        <fullName evidence="2">Uncharacterized protein</fullName>
    </submittedName>
</protein>
<comment type="caution">
    <text evidence="2">The sequence shown here is derived from an EMBL/GenBank/DDBJ whole genome shotgun (WGS) entry which is preliminary data.</text>
</comment>
<sequence>MPVVPAPVPAVAAAPIVAKAAEAQSPAKTMRSLEEVRADLARLRESAKERHARAPVAPRRDISFEPTDFMDFAKPEPAPERDESFEQTAFLDFTTLKPRVER</sequence>